<comment type="subcellular location">
    <subcellularLocation>
        <location evidence="1">Membrane</location>
    </subcellularLocation>
</comment>
<dbReference type="Gramene" id="OGLUM01G19930.1">
    <property type="protein sequence ID" value="OGLUM01G19930.1"/>
    <property type="gene ID" value="OGLUM01G19930"/>
</dbReference>
<dbReference type="eggNOG" id="KOG0800">
    <property type="taxonomic scope" value="Eukaryota"/>
</dbReference>
<evidence type="ECO:0000313" key="11">
    <source>
        <dbReference type="EnsemblPlants" id="OGLUM01G19930.1"/>
    </source>
</evidence>
<dbReference type="GO" id="GO:0016020">
    <property type="term" value="C:membrane"/>
    <property type="evidence" value="ECO:0007669"/>
    <property type="project" value="UniProtKB-SubCell"/>
</dbReference>
<feature type="domain" description="RING-type" evidence="10">
    <location>
        <begin position="138"/>
        <end position="180"/>
    </location>
</feature>
<keyword evidence="5" id="KW-0862">Zinc</keyword>
<accession>A0A0D9Y9A1</accession>
<evidence type="ECO:0000256" key="2">
    <source>
        <dbReference type="ARBA" id="ARBA00022692"/>
    </source>
</evidence>
<evidence type="ECO:0000256" key="6">
    <source>
        <dbReference type="ARBA" id="ARBA00022989"/>
    </source>
</evidence>
<evidence type="ECO:0000313" key="12">
    <source>
        <dbReference type="Proteomes" id="UP000026961"/>
    </source>
</evidence>
<dbReference type="Gene3D" id="3.30.40.10">
    <property type="entry name" value="Zinc/RING finger domain, C3HC4 (zinc finger)"/>
    <property type="match status" value="1"/>
</dbReference>
<evidence type="ECO:0000256" key="1">
    <source>
        <dbReference type="ARBA" id="ARBA00004370"/>
    </source>
</evidence>
<dbReference type="PANTHER" id="PTHR46539:SF5">
    <property type="entry name" value="RING ZINC FINGER DOMAIN SUPERFAMILY PROTEIN-RELATED"/>
    <property type="match status" value="1"/>
</dbReference>
<name>A0A0D9Y9A1_9ORYZ</name>
<dbReference type="PROSITE" id="PS50089">
    <property type="entry name" value="ZF_RING_2"/>
    <property type="match status" value="1"/>
</dbReference>
<dbReference type="InterPro" id="IPR013083">
    <property type="entry name" value="Znf_RING/FYVE/PHD"/>
</dbReference>
<dbReference type="Proteomes" id="UP000026961">
    <property type="component" value="Chromosome 1"/>
</dbReference>
<organism evidence="11">
    <name type="scientific">Oryza glumipatula</name>
    <dbReference type="NCBI Taxonomy" id="40148"/>
    <lineage>
        <taxon>Eukaryota</taxon>
        <taxon>Viridiplantae</taxon>
        <taxon>Streptophyta</taxon>
        <taxon>Embryophyta</taxon>
        <taxon>Tracheophyta</taxon>
        <taxon>Spermatophyta</taxon>
        <taxon>Magnoliopsida</taxon>
        <taxon>Liliopsida</taxon>
        <taxon>Poales</taxon>
        <taxon>Poaceae</taxon>
        <taxon>BOP clade</taxon>
        <taxon>Oryzoideae</taxon>
        <taxon>Oryzeae</taxon>
        <taxon>Oryzinae</taxon>
        <taxon>Oryza</taxon>
    </lineage>
</organism>
<dbReference type="InterPro" id="IPR001841">
    <property type="entry name" value="Znf_RING"/>
</dbReference>
<dbReference type="AlphaFoldDB" id="A0A0D9Y9A1"/>
<dbReference type="HOGENOM" id="CLU_1071111_0_0_1"/>
<keyword evidence="3" id="KW-0479">Metal-binding</keyword>
<keyword evidence="2" id="KW-0812">Transmembrane</keyword>
<evidence type="ECO:0000259" key="10">
    <source>
        <dbReference type="PROSITE" id="PS50089"/>
    </source>
</evidence>
<keyword evidence="7" id="KW-0472">Membrane</keyword>
<dbReference type="GO" id="GO:0008270">
    <property type="term" value="F:zinc ion binding"/>
    <property type="evidence" value="ECO:0007669"/>
    <property type="project" value="UniProtKB-KW"/>
</dbReference>
<keyword evidence="12" id="KW-1185">Reference proteome</keyword>
<evidence type="ECO:0000256" key="9">
    <source>
        <dbReference type="SAM" id="MobiDB-lite"/>
    </source>
</evidence>
<evidence type="ECO:0000256" key="4">
    <source>
        <dbReference type="ARBA" id="ARBA00022771"/>
    </source>
</evidence>
<evidence type="ECO:0000256" key="7">
    <source>
        <dbReference type="ARBA" id="ARBA00023136"/>
    </source>
</evidence>
<feature type="region of interest" description="Disordered" evidence="9">
    <location>
        <begin position="1"/>
        <end position="23"/>
    </location>
</feature>
<dbReference type="SUPFAM" id="SSF57850">
    <property type="entry name" value="RING/U-box"/>
    <property type="match status" value="1"/>
</dbReference>
<dbReference type="STRING" id="40148.A0A0D9Y9A1"/>
<reference evidence="11" key="1">
    <citation type="submission" date="2013-08" db="EMBL/GenBank/DDBJ databases">
        <title>Oryza genome evolution.</title>
        <authorList>
            <person name="Wing R.A."/>
            <person name="Panaud O."/>
            <person name="Oliveira A.C."/>
        </authorList>
    </citation>
    <scope>NUCLEOTIDE SEQUENCE</scope>
</reference>
<sequence>MDQLSAAGTYNELLPPRRPSPVKGRHCTAEFNYPWSLKEMILTKESSPPAPPPLPPTLAVDVSVVLFLFLIYAKHCKHRGLGVVRGVAMLGLGFQPSSSSCKRCRSSLSSCAVGALRCSGSATWATLRGVARDQATECAMCHGAFDTAELLRVLSRCQHVFHPCCIDVWLMTHSACPVCRRSAADGALRVPGGGALRHARMEACIADTSGCASVDGGAAAWGWVDARCERGWMGSGLVR</sequence>
<keyword evidence="4 8" id="KW-0863">Zinc-finger</keyword>
<dbReference type="Pfam" id="PF13639">
    <property type="entry name" value="zf-RING_2"/>
    <property type="match status" value="1"/>
</dbReference>
<reference evidence="11" key="3">
    <citation type="submission" date="2018-05" db="EMBL/GenBank/DDBJ databases">
        <title>OgluRS3 (Oryza glumaepatula Reference Sequence Version 3).</title>
        <authorList>
            <person name="Zhang J."/>
            <person name="Kudrna D."/>
            <person name="Lee S."/>
            <person name="Talag J."/>
            <person name="Welchert J."/>
            <person name="Wing R.A."/>
        </authorList>
    </citation>
    <scope>NUCLEOTIDE SEQUENCE [LARGE SCALE GENOMIC DNA]</scope>
</reference>
<evidence type="ECO:0000256" key="5">
    <source>
        <dbReference type="ARBA" id="ARBA00022833"/>
    </source>
</evidence>
<evidence type="ECO:0000256" key="3">
    <source>
        <dbReference type="ARBA" id="ARBA00022723"/>
    </source>
</evidence>
<protein>
    <recommendedName>
        <fullName evidence="10">RING-type domain-containing protein</fullName>
    </recommendedName>
</protein>
<dbReference type="PANTHER" id="PTHR46539">
    <property type="entry name" value="E3 UBIQUITIN-PROTEIN LIGASE ATL42"/>
    <property type="match status" value="1"/>
</dbReference>
<proteinExistence type="predicted"/>
<evidence type="ECO:0000256" key="8">
    <source>
        <dbReference type="PROSITE-ProRule" id="PRU00175"/>
    </source>
</evidence>
<reference evidence="11" key="2">
    <citation type="submission" date="2015-04" db="UniProtKB">
        <authorList>
            <consortium name="EnsemblPlants"/>
        </authorList>
    </citation>
    <scope>IDENTIFICATION</scope>
</reference>
<keyword evidence="6" id="KW-1133">Transmembrane helix</keyword>
<dbReference type="EnsemblPlants" id="OGLUM01G19930.1">
    <property type="protein sequence ID" value="OGLUM01G19930.1"/>
    <property type="gene ID" value="OGLUM01G19930"/>
</dbReference>